<comment type="subunit">
    <text evidence="3">Homodimer.</text>
</comment>
<feature type="domain" description="Copper amine oxidase catalytic" evidence="14">
    <location>
        <begin position="255"/>
        <end position="671"/>
    </location>
</feature>
<evidence type="ECO:0000259" key="14">
    <source>
        <dbReference type="Pfam" id="PF01179"/>
    </source>
</evidence>
<dbReference type="InterPro" id="IPR000269">
    <property type="entry name" value="Cu_amine_oxidase"/>
</dbReference>
<dbReference type="PANTHER" id="PTHR10638">
    <property type="entry name" value="COPPER AMINE OXIDASE"/>
    <property type="match status" value="1"/>
</dbReference>
<evidence type="ECO:0000256" key="8">
    <source>
        <dbReference type="ARBA" id="ARBA00023157"/>
    </source>
</evidence>
<dbReference type="SUPFAM" id="SSF49998">
    <property type="entry name" value="Amine oxidase catalytic domain"/>
    <property type="match status" value="1"/>
</dbReference>
<dbReference type="Pfam" id="PF02728">
    <property type="entry name" value="Cu_amine_oxidN3"/>
    <property type="match status" value="1"/>
</dbReference>
<dbReference type="SUPFAM" id="SSF54416">
    <property type="entry name" value="Amine oxidase N-terminal region"/>
    <property type="match status" value="2"/>
</dbReference>
<dbReference type="FunFam" id="3.10.450.40:FF:000012">
    <property type="entry name" value="Amine oxidase"/>
    <property type="match status" value="1"/>
</dbReference>
<evidence type="ECO:0000256" key="13">
    <source>
        <dbReference type="SAM" id="SignalP"/>
    </source>
</evidence>
<dbReference type="EMBL" id="OZ034820">
    <property type="protein sequence ID" value="CAL1404132.1"/>
    <property type="molecule type" value="Genomic_DNA"/>
</dbReference>
<evidence type="ECO:0000259" key="16">
    <source>
        <dbReference type="Pfam" id="PF02728"/>
    </source>
</evidence>
<dbReference type="InterPro" id="IPR015802">
    <property type="entry name" value="Cu_amine_oxidase_N3"/>
</dbReference>
<dbReference type="InterPro" id="IPR036460">
    <property type="entry name" value="Cu_amine_oxidase_C_sf"/>
</dbReference>
<keyword evidence="8" id="KW-1015">Disulfide bond</keyword>
<comment type="cofactor">
    <cofactor evidence="12">
        <name>Cu cation</name>
        <dbReference type="ChEBI" id="CHEBI:23378"/>
    </cofactor>
    <text evidence="12">Contains 1 topaquinone per subunit.</text>
</comment>
<feature type="domain" description="Copper amine oxidase N3-terminal" evidence="16">
    <location>
        <begin position="133"/>
        <end position="225"/>
    </location>
</feature>
<comment type="PTM">
    <text evidence="11 12">Topaquinone (TPQ) is generated by copper-dependent autoxidation of a specific tyrosyl residue.</text>
</comment>
<organism evidence="17 18">
    <name type="scientific">Linum trigynum</name>
    <dbReference type="NCBI Taxonomy" id="586398"/>
    <lineage>
        <taxon>Eukaryota</taxon>
        <taxon>Viridiplantae</taxon>
        <taxon>Streptophyta</taxon>
        <taxon>Embryophyta</taxon>
        <taxon>Tracheophyta</taxon>
        <taxon>Spermatophyta</taxon>
        <taxon>Magnoliopsida</taxon>
        <taxon>eudicotyledons</taxon>
        <taxon>Gunneridae</taxon>
        <taxon>Pentapetalae</taxon>
        <taxon>rosids</taxon>
        <taxon>fabids</taxon>
        <taxon>Malpighiales</taxon>
        <taxon>Linaceae</taxon>
        <taxon>Linum</taxon>
    </lineage>
</organism>
<dbReference type="AlphaFoldDB" id="A0AAV2G1L6"/>
<evidence type="ECO:0000256" key="10">
    <source>
        <dbReference type="PIRSR" id="PIRSR600269-50"/>
    </source>
</evidence>
<dbReference type="Proteomes" id="UP001497516">
    <property type="component" value="Chromosome 7"/>
</dbReference>
<dbReference type="PANTHER" id="PTHR10638:SF87">
    <property type="entry name" value="AMINE OXIDASE [COPPER-CONTAINING] ALPHA 2, PEROXISOMAL-RELATED"/>
    <property type="match status" value="1"/>
</dbReference>
<feature type="chain" id="PRO_5043550629" description="Amine oxidase" evidence="13">
    <location>
        <begin position="31"/>
        <end position="697"/>
    </location>
</feature>
<name>A0AAV2G1L6_9ROSI</name>
<accession>A0AAV2G1L6</accession>
<protein>
    <recommendedName>
        <fullName evidence="12">Amine oxidase</fullName>
        <ecNumber evidence="12">1.4.3.-</ecNumber>
    </recommendedName>
</protein>
<keyword evidence="6 12" id="KW-0560">Oxidoreductase</keyword>
<evidence type="ECO:0000256" key="9">
    <source>
        <dbReference type="ARBA" id="ARBA00048032"/>
    </source>
</evidence>
<dbReference type="GO" id="GO:0008131">
    <property type="term" value="F:primary methylamine oxidase activity"/>
    <property type="evidence" value="ECO:0007669"/>
    <property type="project" value="UniProtKB-EC"/>
</dbReference>
<keyword evidence="4 12" id="KW-0479">Metal-binding</keyword>
<dbReference type="GO" id="GO:0005507">
    <property type="term" value="F:copper ion binding"/>
    <property type="evidence" value="ECO:0007669"/>
    <property type="project" value="InterPro"/>
</dbReference>
<comment type="similarity">
    <text evidence="2 12">Belongs to the copper/topaquinone oxidase family.</text>
</comment>
<evidence type="ECO:0000313" key="18">
    <source>
        <dbReference type="Proteomes" id="UP001497516"/>
    </source>
</evidence>
<feature type="domain" description="Copper amine oxidase N2-terminal" evidence="15">
    <location>
        <begin position="32"/>
        <end position="126"/>
    </location>
</feature>
<dbReference type="Pfam" id="PF02727">
    <property type="entry name" value="Cu_amine_oxidN2"/>
    <property type="match status" value="1"/>
</dbReference>
<evidence type="ECO:0000259" key="15">
    <source>
        <dbReference type="Pfam" id="PF02727"/>
    </source>
</evidence>
<comment type="cofactor">
    <cofactor evidence="1">
        <name>Cu cation</name>
        <dbReference type="ChEBI" id="CHEBI:23378"/>
    </cofactor>
</comment>
<reference evidence="17 18" key="1">
    <citation type="submission" date="2024-04" db="EMBL/GenBank/DDBJ databases">
        <authorList>
            <person name="Fracassetti M."/>
        </authorList>
    </citation>
    <scope>NUCLEOTIDE SEQUENCE [LARGE SCALE GENOMIC DNA]</scope>
</reference>
<evidence type="ECO:0000313" key="17">
    <source>
        <dbReference type="EMBL" id="CAL1404132.1"/>
    </source>
</evidence>
<evidence type="ECO:0000256" key="5">
    <source>
        <dbReference type="ARBA" id="ARBA00022772"/>
    </source>
</evidence>
<keyword evidence="5 10" id="KW-0801">TPQ</keyword>
<dbReference type="GO" id="GO:0048038">
    <property type="term" value="F:quinone binding"/>
    <property type="evidence" value="ECO:0007669"/>
    <property type="project" value="InterPro"/>
</dbReference>
<evidence type="ECO:0000256" key="12">
    <source>
        <dbReference type="RuleBase" id="RU000672"/>
    </source>
</evidence>
<dbReference type="GO" id="GO:0009308">
    <property type="term" value="P:amine metabolic process"/>
    <property type="evidence" value="ECO:0007669"/>
    <property type="project" value="UniProtKB-UniRule"/>
</dbReference>
<dbReference type="EC" id="1.4.3.-" evidence="12"/>
<evidence type="ECO:0000256" key="3">
    <source>
        <dbReference type="ARBA" id="ARBA00011738"/>
    </source>
</evidence>
<evidence type="ECO:0000256" key="2">
    <source>
        <dbReference type="ARBA" id="ARBA00007983"/>
    </source>
</evidence>
<evidence type="ECO:0000256" key="11">
    <source>
        <dbReference type="PIRSR" id="PIRSR600269-51"/>
    </source>
</evidence>
<keyword evidence="7 12" id="KW-0186">Copper</keyword>
<dbReference type="InterPro" id="IPR016182">
    <property type="entry name" value="Cu_amine_oxidase_N-reg"/>
</dbReference>
<evidence type="ECO:0000256" key="6">
    <source>
        <dbReference type="ARBA" id="ARBA00023002"/>
    </source>
</evidence>
<dbReference type="InterPro" id="IPR015800">
    <property type="entry name" value="Cu_amine_oxidase_N2"/>
</dbReference>
<dbReference type="InterPro" id="IPR015798">
    <property type="entry name" value="Cu_amine_oxidase_C"/>
</dbReference>
<feature type="active site" description="Schiff-base intermediate with substrate; via topaquinone" evidence="10">
    <location>
        <position position="421"/>
    </location>
</feature>
<sequence>MAAPTKSSLHNNLLFFFFLFSIFTTSVVTGAHPLDQLSPEELTSIQAIFTATYPPDPSQKNTTFHYIGLDEPDKNAVVSWLHHQQHQPSSASPPPPRRALVITRVNRETHEIVIDLATRTVVSDRIYDGFGYPTVTFEEQVVANLLPMEYGPFKESAERRGVDLTEVTCSCFPAGWFGEEKKRRVAKLQCFSTKDTVNFYMVPLEGITMVVDLDAMEIVDYMDRDEAPLPKAEGTDYRLSAVDPPLGPRLNGAVLVQPDGPGFAVDGHTVSWLDWKLHVSFDARLGSMISTAQIYDPEQQAHRSVLYRGYISEIFGPYMDPSPNHYFKSYLDVGEYGFGLCTVPLVAGIDCPANAVFMDGYIAAGTDGSPVLWPNVVCIFERHSGDVMWRHTELGIPNRVVTETRADVSLVVRSVVTVGNYDHIVDWEFRPSGSIKVQIGLSGILEVKASTYTNVDDIKDGEEAYGTIVADNTIGLYHDHFFAYYLDVDVDGVANSFVRRKAVTKRVTNDDKNVSPRKSYWTVVPETARTELEARIRIATEGPEELVVVNPSKRTRNGNPNGYRLVPGPTINPLLTEDDYPQIRGAFTNYNIWVTPYNRSERWAGGRFVDQSRGQDTLAVWTQRDREIENRDIVVWHVIGFRHIPCQEDFPMMPTLSGGFELRPNNFFEASRVLKVVPPSPVTIGNCTAAVANRIQI</sequence>
<comment type="catalytic activity">
    <reaction evidence="9">
        <text>a primary methyl amine + O2 + H2O = an aldehyde + H2O2 + NH4(+)</text>
        <dbReference type="Rhea" id="RHEA:16153"/>
        <dbReference type="ChEBI" id="CHEBI:15377"/>
        <dbReference type="ChEBI" id="CHEBI:15379"/>
        <dbReference type="ChEBI" id="CHEBI:16240"/>
        <dbReference type="ChEBI" id="CHEBI:17478"/>
        <dbReference type="ChEBI" id="CHEBI:28938"/>
        <dbReference type="ChEBI" id="CHEBI:228804"/>
        <dbReference type="EC" id="1.4.3.21"/>
    </reaction>
</comment>
<evidence type="ECO:0000256" key="1">
    <source>
        <dbReference type="ARBA" id="ARBA00001935"/>
    </source>
</evidence>
<feature type="active site" description="Proton acceptor" evidence="10">
    <location>
        <position position="332"/>
    </location>
</feature>
<dbReference type="FunFam" id="2.70.98.20:FF:000004">
    <property type="entry name" value="Amine oxidase"/>
    <property type="match status" value="1"/>
</dbReference>
<feature type="signal peptide" evidence="13">
    <location>
        <begin position="1"/>
        <end position="30"/>
    </location>
</feature>
<keyword evidence="18" id="KW-1185">Reference proteome</keyword>
<proteinExistence type="inferred from homology"/>
<dbReference type="Gene3D" id="3.10.450.40">
    <property type="match status" value="2"/>
</dbReference>
<dbReference type="FunFam" id="3.10.450.40:FF:000005">
    <property type="entry name" value="Amine oxidase"/>
    <property type="match status" value="1"/>
</dbReference>
<evidence type="ECO:0000256" key="7">
    <source>
        <dbReference type="ARBA" id="ARBA00023008"/>
    </source>
</evidence>
<feature type="modified residue" description="2',4',5'-topaquinone" evidence="11">
    <location>
        <position position="421"/>
    </location>
</feature>
<dbReference type="Gene3D" id="2.70.98.20">
    <property type="entry name" value="Copper amine oxidase, catalytic domain"/>
    <property type="match status" value="1"/>
</dbReference>
<evidence type="ECO:0000256" key="4">
    <source>
        <dbReference type="ARBA" id="ARBA00022723"/>
    </source>
</evidence>
<gene>
    <name evidence="17" type="ORF">LTRI10_LOCUS44014</name>
</gene>
<keyword evidence="13" id="KW-0732">Signal</keyword>
<dbReference type="Pfam" id="PF01179">
    <property type="entry name" value="Cu_amine_oxid"/>
    <property type="match status" value="1"/>
</dbReference>